<evidence type="ECO:0000313" key="3">
    <source>
        <dbReference type="Proteomes" id="UP000092528"/>
    </source>
</evidence>
<dbReference type="InterPro" id="IPR003593">
    <property type="entry name" value="AAA+_ATPase"/>
</dbReference>
<accession>A0A1C7F655</accession>
<dbReference type="Gene3D" id="1.10.101.10">
    <property type="entry name" value="PGBD-like superfamily/PGBD"/>
    <property type="match status" value="1"/>
</dbReference>
<dbReference type="CDD" id="cd00009">
    <property type="entry name" value="AAA"/>
    <property type="match status" value="1"/>
</dbReference>
<dbReference type="RefSeq" id="WP_065545951.1">
    <property type="nucleotide sequence ID" value="NZ_CP016414.1"/>
</dbReference>
<dbReference type="PANTHER" id="PTHR35894">
    <property type="entry name" value="GENERAL SECRETION PATHWAY PROTEIN A-RELATED"/>
    <property type="match status" value="1"/>
</dbReference>
<dbReference type="GO" id="GO:0016887">
    <property type="term" value="F:ATP hydrolysis activity"/>
    <property type="evidence" value="ECO:0007669"/>
    <property type="project" value="InterPro"/>
</dbReference>
<dbReference type="Gene3D" id="3.90.70.10">
    <property type="entry name" value="Cysteine proteinases"/>
    <property type="match status" value="1"/>
</dbReference>
<dbReference type="PANTHER" id="PTHR35894:SF1">
    <property type="entry name" value="PHOSPHORIBULOKINASE _ URIDINE KINASE FAMILY"/>
    <property type="match status" value="1"/>
</dbReference>
<keyword evidence="3" id="KW-1185">Reference proteome</keyword>
<dbReference type="InterPro" id="IPR048809">
    <property type="entry name" value="GspA_C39-like"/>
</dbReference>
<dbReference type="GeneID" id="96871682"/>
<dbReference type="AlphaFoldDB" id="A0A1C7F655"/>
<dbReference type="SMART" id="SM00382">
    <property type="entry name" value="AAA"/>
    <property type="match status" value="1"/>
</dbReference>
<evidence type="ECO:0000313" key="2">
    <source>
        <dbReference type="EMBL" id="ANU35440.1"/>
    </source>
</evidence>
<organism evidence="2 3">
    <name type="scientific">Vibrio scophthalmi</name>
    <dbReference type="NCBI Taxonomy" id="45658"/>
    <lineage>
        <taxon>Bacteria</taxon>
        <taxon>Pseudomonadati</taxon>
        <taxon>Pseudomonadota</taxon>
        <taxon>Gammaproteobacteria</taxon>
        <taxon>Vibrionales</taxon>
        <taxon>Vibrionaceae</taxon>
        <taxon>Vibrio</taxon>
    </lineage>
</organism>
<evidence type="ECO:0000259" key="1">
    <source>
        <dbReference type="SMART" id="SM00382"/>
    </source>
</evidence>
<dbReference type="SUPFAM" id="SSF47090">
    <property type="entry name" value="PGBD-like"/>
    <property type="match status" value="1"/>
</dbReference>
<feature type="domain" description="AAA+ ATPase" evidence="1">
    <location>
        <begin position="42"/>
        <end position="195"/>
    </location>
</feature>
<dbReference type="InterPro" id="IPR049945">
    <property type="entry name" value="AAA_22"/>
</dbReference>
<sequence length="541" mass="60732">MYNTHFGFVELPFSIVPNSRFLYLSQRHKEAMHHLQAGLGDGGGFAMLTGEVGTGKTTVSKAMLKALDATTQTGCILNPTFSNSELLEAICDEFSLAYPDQASLKQLTQLIKQFLLDSYSQGKQTLLLIDEAQHLSAEVLEQLRLLTNLETEQRKLLKVLLIGQPELQQKLQMPQLRQLAQRITGRYHLLPLDGDETAKYIQFRLQLAGGNRDLFSTKSLKHIAQATLGIPRLVNLVCDAALKRAYHLGEAQPSQQTVLAACEEVMSFQTSYASPVVSQSQPALRYGLSTLLYASLGGALALCAWFYAPQYLQQPFQQQAQIYIEQHYPAKPNRVEQQEVFPSELTALLSHSKPLASQIDELYKVWGYRASVVDTMCLDNAQSQFHCQSFQGSFEQLLATNLPAVLTLTVDQATHYALLYKASNEQVELLIDGQRVAFERQWLDQIWSGEYYLIWQKLWHQALKPGMSGHPVASLDYQLSEVLGLPMGETERYGEILKQKVTMFQQWQGLSVDGIAGQRTLQRLELLSQDQAPSLMLSEAL</sequence>
<dbReference type="SUPFAM" id="SSF52540">
    <property type="entry name" value="P-loop containing nucleoside triphosphate hydrolases"/>
    <property type="match status" value="1"/>
</dbReference>
<dbReference type="EMBL" id="CP016414">
    <property type="protein sequence ID" value="ANU35440.1"/>
    <property type="molecule type" value="Genomic_DNA"/>
</dbReference>
<protein>
    <submittedName>
        <fullName evidence="2">General secretion pathway protein A</fullName>
    </submittedName>
</protein>
<dbReference type="InterPro" id="IPR002477">
    <property type="entry name" value="Peptidoglycan-bd-like"/>
</dbReference>
<gene>
    <name evidence="2" type="ORF">VSVS05_00303</name>
</gene>
<dbReference type="InterPro" id="IPR036365">
    <property type="entry name" value="PGBD-like_sf"/>
</dbReference>
<dbReference type="Pfam" id="PF01471">
    <property type="entry name" value="PG_binding_1"/>
    <property type="match status" value="1"/>
</dbReference>
<dbReference type="Pfam" id="PF13401">
    <property type="entry name" value="AAA_22"/>
    <property type="match status" value="1"/>
</dbReference>
<dbReference type="PATRIC" id="fig|45658.7.peg.273"/>
<dbReference type="Proteomes" id="UP000092528">
    <property type="component" value="Chromosome 1"/>
</dbReference>
<dbReference type="Pfam" id="PF21327">
    <property type="entry name" value="GspA_C39-like"/>
    <property type="match status" value="1"/>
</dbReference>
<dbReference type="InterPro" id="IPR036366">
    <property type="entry name" value="PGBDSf"/>
</dbReference>
<dbReference type="InterPro" id="IPR027417">
    <property type="entry name" value="P-loop_NTPase"/>
</dbReference>
<name>A0A1C7F655_9VIBR</name>
<proteinExistence type="predicted"/>
<dbReference type="Gene3D" id="3.40.50.300">
    <property type="entry name" value="P-loop containing nucleotide triphosphate hydrolases"/>
    <property type="match status" value="1"/>
</dbReference>
<reference evidence="2 3" key="1">
    <citation type="submission" date="2016-07" db="EMBL/GenBank/DDBJ databases">
        <title>Genome sequencing of Vibrio scophthalmi strain VS-05, an isolated from Paralichthys olivaceus.</title>
        <authorList>
            <person name="Han H.-J."/>
        </authorList>
    </citation>
    <scope>NUCLEOTIDE SEQUENCE [LARGE SCALE GENOMIC DNA]</scope>
    <source>
        <strain evidence="2 3">VS-05</strain>
    </source>
</reference>
<dbReference type="STRING" id="45658.VSVS12_02637"/>
<dbReference type="InterPro" id="IPR052026">
    <property type="entry name" value="ExeA_AAA_ATPase_DNA-bind"/>
</dbReference>